<dbReference type="Pfam" id="PF18624">
    <property type="entry name" value="CdiI_4"/>
    <property type="match status" value="1"/>
</dbReference>
<evidence type="ECO:0000259" key="1">
    <source>
        <dbReference type="Pfam" id="PF18624"/>
    </source>
</evidence>
<dbReference type="NCBIfam" id="NF033826">
    <property type="entry name" value="immun_CdiI"/>
    <property type="match status" value="1"/>
</dbReference>
<gene>
    <name evidence="2" type="primary">cdiI</name>
    <name evidence="2" type="ORF">J0A64_18485</name>
</gene>
<feature type="domain" description="CDI immunity protein" evidence="1">
    <location>
        <begin position="16"/>
        <end position="115"/>
    </location>
</feature>
<dbReference type="EMBL" id="JAFKCP010000013">
    <property type="protein sequence ID" value="MBU3768577.1"/>
    <property type="molecule type" value="Genomic_DNA"/>
</dbReference>
<accession>A0ABD4RAH8</accession>
<dbReference type="Proteomes" id="UP000813349">
    <property type="component" value="Unassembled WGS sequence"/>
</dbReference>
<dbReference type="InterPro" id="IPR041256">
    <property type="entry name" value="CdiI_4"/>
</dbReference>
<dbReference type="RefSeq" id="WP_071788995.1">
    <property type="nucleotide sequence ID" value="NZ_CP058637.1"/>
</dbReference>
<sequence>MKFLFDLPYIKSDPYVVIKTYFDLMYNDGDFLMSIESIIKKHSFMRDGVYCFFPDMESYDESEHFEGVEFAVGYPPSEADTTIVSEEICYHYVRLASEKYLRLHPEDTEKVNSLLARLPV</sequence>
<evidence type="ECO:0000313" key="2">
    <source>
        <dbReference type="EMBL" id="MBU3768577.1"/>
    </source>
</evidence>
<evidence type="ECO:0000313" key="3">
    <source>
        <dbReference type="Proteomes" id="UP000813349"/>
    </source>
</evidence>
<organism evidence="2 3">
    <name type="scientific">Enterobacter roggenkampii</name>
    <dbReference type="NCBI Taxonomy" id="1812935"/>
    <lineage>
        <taxon>Bacteria</taxon>
        <taxon>Pseudomonadati</taxon>
        <taxon>Pseudomonadota</taxon>
        <taxon>Gammaproteobacteria</taxon>
        <taxon>Enterobacterales</taxon>
        <taxon>Enterobacteriaceae</taxon>
        <taxon>Enterobacter</taxon>
        <taxon>Enterobacter cloacae complex</taxon>
    </lineage>
</organism>
<name>A0ABD4RAH8_9ENTR</name>
<reference evidence="2 3" key="1">
    <citation type="journal article" date="2021" name="Clin. Infect. Dis.">
        <title>Rapid development of cefiderocol resistance in carbapenem-resistant Enterobacter cloacae during therapy is associated with heterogeneous mutations in the catecholate siderophore receptor cira.</title>
        <authorList>
            <person name="Klein S."/>
            <person name="Boutin S."/>
            <person name="Kocer K."/>
            <person name="Fiedler M.O."/>
            <person name="Storzinger D."/>
            <person name="Weigand M.A."/>
            <person name="Tan B."/>
            <person name="Richter D."/>
            <person name="Rupp C."/>
            <person name="Mieth M."/>
            <person name="Mehrabi A."/>
            <person name="Hackert T."/>
            <person name="Zimmermann S."/>
            <person name="Heeg K."/>
            <person name="Nurjadi D."/>
        </authorList>
    </citation>
    <scope>NUCLEOTIDE SEQUENCE [LARGE SCALE GENOMIC DNA]</scope>
    <source>
        <strain evidence="2 3">BK34275</strain>
    </source>
</reference>
<dbReference type="AlphaFoldDB" id="A0ABD4RAH8"/>
<proteinExistence type="predicted"/>
<dbReference type="CDD" id="cd20688">
    <property type="entry name" value="CdiI_Ecoli_Nm-like"/>
    <property type="match status" value="1"/>
</dbReference>
<comment type="caution">
    <text evidence="2">The sequence shown here is derived from an EMBL/GenBank/DDBJ whole genome shotgun (WGS) entry which is preliminary data.</text>
</comment>
<protein>
    <submittedName>
        <fullName evidence="2">Ribonuclease toxin immunity protein CdiI</fullName>
    </submittedName>
</protein>